<sequence>MISSFLASLAGIVYMLKYVTGKADAGAGFLLDSIVAVVIGGASLYGGTGTVGGTILGCLILAVLETGLRIMGVSTFDKYIAVGVILIFAVLIDQFFPELIYGGE</sequence>
<dbReference type="GO" id="GO:0005886">
    <property type="term" value="C:plasma membrane"/>
    <property type="evidence" value="ECO:0007669"/>
    <property type="project" value="UniProtKB-SubCell"/>
</dbReference>
<comment type="caution">
    <text evidence="7">The sequence shown here is derived from an EMBL/GenBank/DDBJ whole genome shotgun (WGS) entry which is preliminary data.</text>
</comment>
<dbReference type="InterPro" id="IPR001851">
    <property type="entry name" value="ABC_transp_permease"/>
</dbReference>
<evidence type="ECO:0000313" key="7">
    <source>
        <dbReference type="EMBL" id="RLE12399.1"/>
    </source>
</evidence>
<evidence type="ECO:0000256" key="1">
    <source>
        <dbReference type="ARBA" id="ARBA00004651"/>
    </source>
</evidence>
<reference evidence="7 8" key="1">
    <citation type="submission" date="2018-06" db="EMBL/GenBank/DDBJ databases">
        <title>Extensive metabolic versatility and redundancy in microbially diverse, dynamic hydrothermal sediments.</title>
        <authorList>
            <person name="Dombrowski N."/>
            <person name="Teske A."/>
            <person name="Baker B.J."/>
        </authorList>
    </citation>
    <scope>NUCLEOTIDE SEQUENCE [LARGE SCALE GENOMIC DNA]</scope>
    <source>
        <strain evidence="7">B3_G15</strain>
    </source>
</reference>
<evidence type="ECO:0000256" key="3">
    <source>
        <dbReference type="ARBA" id="ARBA00022692"/>
    </source>
</evidence>
<comment type="subcellular location">
    <subcellularLocation>
        <location evidence="1">Cell membrane</location>
        <topology evidence="1">Multi-pass membrane protein</topology>
    </subcellularLocation>
</comment>
<dbReference type="Pfam" id="PF02653">
    <property type="entry name" value="BPD_transp_2"/>
    <property type="match status" value="1"/>
</dbReference>
<evidence type="ECO:0000256" key="4">
    <source>
        <dbReference type="ARBA" id="ARBA00022989"/>
    </source>
</evidence>
<feature type="transmembrane region" description="Helical" evidence="6">
    <location>
        <begin position="37"/>
        <end position="64"/>
    </location>
</feature>
<evidence type="ECO:0000313" key="8">
    <source>
        <dbReference type="Proteomes" id="UP000280417"/>
    </source>
</evidence>
<keyword evidence="2" id="KW-1003">Cell membrane</keyword>
<feature type="transmembrane region" description="Helical" evidence="6">
    <location>
        <begin position="76"/>
        <end position="96"/>
    </location>
</feature>
<keyword evidence="5 6" id="KW-0472">Membrane</keyword>
<evidence type="ECO:0000256" key="2">
    <source>
        <dbReference type="ARBA" id="ARBA00022475"/>
    </source>
</evidence>
<dbReference type="GO" id="GO:0022857">
    <property type="term" value="F:transmembrane transporter activity"/>
    <property type="evidence" value="ECO:0007669"/>
    <property type="project" value="InterPro"/>
</dbReference>
<dbReference type="PANTHER" id="PTHR32196:SF72">
    <property type="entry name" value="RIBOSE IMPORT PERMEASE PROTEIN RBSC"/>
    <property type="match status" value="1"/>
</dbReference>
<evidence type="ECO:0000256" key="6">
    <source>
        <dbReference type="SAM" id="Phobius"/>
    </source>
</evidence>
<dbReference type="EMBL" id="QMQA01000168">
    <property type="protein sequence ID" value="RLE12399.1"/>
    <property type="molecule type" value="Genomic_DNA"/>
</dbReference>
<organism evidence="7 8">
    <name type="scientific">Aerophobetes bacterium</name>
    <dbReference type="NCBI Taxonomy" id="2030807"/>
    <lineage>
        <taxon>Bacteria</taxon>
        <taxon>Candidatus Aerophobota</taxon>
    </lineage>
</organism>
<proteinExistence type="predicted"/>
<keyword evidence="3 6" id="KW-0812">Transmembrane</keyword>
<evidence type="ECO:0000256" key="5">
    <source>
        <dbReference type="ARBA" id="ARBA00023136"/>
    </source>
</evidence>
<gene>
    <name evidence="7" type="ORF">DRJ04_06280</name>
</gene>
<dbReference type="PANTHER" id="PTHR32196">
    <property type="entry name" value="ABC TRANSPORTER PERMEASE PROTEIN YPHD-RELATED-RELATED"/>
    <property type="match status" value="1"/>
</dbReference>
<dbReference type="AlphaFoldDB" id="A0A662DE01"/>
<evidence type="ECO:0008006" key="9">
    <source>
        <dbReference type="Google" id="ProtNLM"/>
    </source>
</evidence>
<dbReference type="Proteomes" id="UP000280417">
    <property type="component" value="Unassembled WGS sequence"/>
</dbReference>
<name>A0A662DE01_UNCAE</name>
<accession>A0A662DE01</accession>
<protein>
    <recommendedName>
        <fullName evidence="9">ABC transporter permease</fullName>
    </recommendedName>
</protein>
<keyword evidence="4 6" id="KW-1133">Transmembrane helix</keyword>